<proteinExistence type="predicted"/>
<organism evidence="2 3">
    <name type="scientific">Aduncisulcus paluster</name>
    <dbReference type="NCBI Taxonomy" id="2918883"/>
    <lineage>
        <taxon>Eukaryota</taxon>
        <taxon>Metamonada</taxon>
        <taxon>Carpediemonas-like organisms</taxon>
        <taxon>Aduncisulcus</taxon>
    </lineage>
</organism>
<feature type="region of interest" description="Disordered" evidence="1">
    <location>
        <begin position="128"/>
        <end position="152"/>
    </location>
</feature>
<protein>
    <submittedName>
        <fullName evidence="2">Uncharacterized protein</fullName>
    </submittedName>
</protein>
<evidence type="ECO:0000256" key="1">
    <source>
        <dbReference type="SAM" id="MobiDB-lite"/>
    </source>
</evidence>
<sequence>MHPSTCIFASYVEKQFPINIQGSNSSNPLDDDSGSSGFTDYYEEEDLLTMPQPRLDIPIPEILFDGEKDKKIDKDKDSHLHKDLEDQLLLIDQEYKAVVKQAKKDEESIITQHDEGLKAVEASEHRKAQIAKKKENRYKLSPKRSGSIRDKSKHMDTFSREWIEKQKLEKSISDAQSHISDSKREFLLSIGKIAFKNTLPHRGGEPHSSKDLIDEMKQEVYSWCMF</sequence>
<name>A0ABQ5KST3_9EUKA</name>
<dbReference type="Proteomes" id="UP001057375">
    <property type="component" value="Unassembled WGS sequence"/>
</dbReference>
<reference evidence="2" key="1">
    <citation type="submission" date="2022-03" db="EMBL/GenBank/DDBJ databases">
        <title>Draft genome sequence of Aduncisulcus paluster, a free-living microaerophilic Fornicata.</title>
        <authorList>
            <person name="Yuyama I."/>
            <person name="Kume K."/>
            <person name="Tamura T."/>
            <person name="Inagaki Y."/>
            <person name="Hashimoto T."/>
        </authorList>
    </citation>
    <scope>NUCLEOTIDE SEQUENCE</scope>
    <source>
        <strain evidence="2">NY0171</strain>
    </source>
</reference>
<accession>A0ABQ5KST3</accession>
<gene>
    <name evidence="2" type="ORF">ADUPG1_008670</name>
</gene>
<feature type="compositionally biased region" description="Basic residues" evidence="1">
    <location>
        <begin position="128"/>
        <end position="142"/>
    </location>
</feature>
<comment type="caution">
    <text evidence="2">The sequence shown here is derived from an EMBL/GenBank/DDBJ whole genome shotgun (WGS) entry which is preliminary data.</text>
</comment>
<dbReference type="EMBL" id="BQXS01011005">
    <property type="protein sequence ID" value="GKT35524.1"/>
    <property type="molecule type" value="Genomic_DNA"/>
</dbReference>
<evidence type="ECO:0000313" key="3">
    <source>
        <dbReference type="Proteomes" id="UP001057375"/>
    </source>
</evidence>
<evidence type="ECO:0000313" key="2">
    <source>
        <dbReference type="EMBL" id="GKT35524.1"/>
    </source>
</evidence>
<keyword evidence="3" id="KW-1185">Reference proteome</keyword>